<dbReference type="SUPFAM" id="SSF56300">
    <property type="entry name" value="Metallo-dependent phosphatases"/>
    <property type="match status" value="1"/>
</dbReference>
<keyword evidence="2" id="KW-0378">Hydrolase</keyword>
<dbReference type="EMBL" id="LBBL01000322">
    <property type="protein sequence ID" value="KKF92793.1"/>
    <property type="molecule type" value="Genomic_DNA"/>
</dbReference>
<dbReference type="PANTHER" id="PTHR32440">
    <property type="entry name" value="PHOSPHATASE DCR2-RELATED-RELATED"/>
    <property type="match status" value="1"/>
</dbReference>
<organism evidence="2 3">
    <name type="scientific">Ceratocystis fimbriata f. sp. platani</name>
    <dbReference type="NCBI Taxonomy" id="88771"/>
    <lineage>
        <taxon>Eukaryota</taxon>
        <taxon>Fungi</taxon>
        <taxon>Dikarya</taxon>
        <taxon>Ascomycota</taxon>
        <taxon>Pezizomycotina</taxon>
        <taxon>Sordariomycetes</taxon>
        <taxon>Hypocreomycetidae</taxon>
        <taxon>Microascales</taxon>
        <taxon>Ceratocystidaceae</taxon>
        <taxon>Ceratocystis</taxon>
    </lineage>
</organism>
<protein>
    <submittedName>
        <fullName evidence="2">Phosphatase DCR2</fullName>
        <ecNumber evidence="2">3.1.-.-</ecNumber>
    </submittedName>
</protein>
<evidence type="ECO:0000313" key="3">
    <source>
        <dbReference type="Proteomes" id="UP000034841"/>
    </source>
</evidence>
<dbReference type="EC" id="3.1.-.-" evidence="2"/>
<dbReference type="InterPro" id="IPR029052">
    <property type="entry name" value="Metallo-depent_PP-like"/>
</dbReference>
<dbReference type="PANTHER" id="PTHR32440:SF0">
    <property type="entry name" value="PHOSPHATASE DCR2-RELATED"/>
    <property type="match status" value="1"/>
</dbReference>
<dbReference type="GO" id="GO:0005737">
    <property type="term" value="C:cytoplasm"/>
    <property type="evidence" value="ECO:0007669"/>
    <property type="project" value="TreeGrafter"/>
</dbReference>
<sequence length="573" mass="63384">MARRLVRTAVQLAVACITALVTLTVLDRNFRVLPTSIHAYMPQHHHGLVVTDVTIATCSSVNVFSSCTLDPKKWHRIDKDLYLDKALVSKAYLHVRRVKEEELSTTDKVVVDLTVGRLDPSKDGVKWDSRPGGIWLRREPGLQVADSAKAITGIDVLFGDDATEVRDGWEIAGTPMLLSTNRDTPSAHITLRRGPQTEPKKPALQINPNGRFKIVQLADLHLSTGIGACRDAVPDSYNGGKCEADPRTVDFVERILDEEKPDLVVLSGDQVNGDSTPDAQTTIFKYAHMLIKRKIPYVSIFGNHDDEDTMSRQAQMTIIESLPYSLSRAGPADIPGVGNYYVEVQGRGSSGHSALTLYMIDSHAYTPDGKNYPGYDWIKPAQVEWFRKTAQGLRSKHQQYTHLHMDLAFIHIPFPEYIVSDKSAIKGEWREYVTAPNYNSGFHDALIEQGIVMVSCGHDHVNDYCALSSDDHHKPRLWMCYGGGVGFGGYAGYGGYNRRIRIFDVDTNEGRITTYKRLENGDNIAARIDEQIIVDAGAATAAPMPEGEVGAPMQAMSASQKVVHLGSSEKQLP</sequence>
<dbReference type="Pfam" id="PF00149">
    <property type="entry name" value="Metallophos"/>
    <property type="match status" value="1"/>
</dbReference>
<accession>A0A0F8BKD2</accession>
<dbReference type="Proteomes" id="UP000034841">
    <property type="component" value="Unassembled WGS sequence"/>
</dbReference>
<feature type="domain" description="Calcineurin-like phosphoesterase" evidence="1">
    <location>
        <begin position="212"/>
        <end position="461"/>
    </location>
</feature>
<evidence type="ECO:0000313" key="2">
    <source>
        <dbReference type="EMBL" id="KKF92793.1"/>
    </source>
</evidence>
<keyword evidence="3" id="KW-1185">Reference proteome</keyword>
<dbReference type="AlphaFoldDB" id="A0A0F8BKD2"/>
<dbReference type="GO" id="GO:0004721">
    <property type="term" value="F:phosphoprotein phosphatase activity"/>
    <property type="evidence" value="ECO:0007669"/>
    <property type="project" value="TreeGrafter"/>
</dbReference>
<name>A0A0F8BKD2_CERFI</name>
<comment type="caution">
    <text evidence="2">The sequence shown here is derived from an EMBL/GenBank/DDBJ whole genome shotgun (WGS) entry which is preliminary data.</text>
</comment>
<dbReference type="InterPro" id="IPR004843">
    <property type="entry name" value="Calcineurin-like_PHP"/>
</dbReference>
<reference evidence="2 3" key="1">
    <citation type="submission" date="2015-04" db="EMBL/GenBank/DDBJ databases">
        <title>Genome sequence of Ceratocystis platani, a major pathogen of plane trees.</title>
        <authorList>
            <person name="Belbahri L."/>
        </authorList>
    </citation>
    <scope>NUCLEOTIDE SEQUENCE [LARGE SCALE GENOMIC DNA]</scope>
    <source>
        <strain evidence="2 3">CFO</strain>
    </source>
</reference>
<dbReference type="CDD" id="cd07383">
    <property type="entry name" value="MPP_Dcr2"/>
    <property type="match status" value="1"/>
</dbReference>
<dbReference type="OrthoDB" id="783096at2759"/>
<evidence type="ECO:0000259" key="1">
    <source>
        <dbReference type="Pfam" id="PF00149"/>
    </source>
</evidence>
<dbReference type="FunFam" id="3.60.21.10:FF:000054">
    <property type="entry name" value="DCR2p Phosphoesterase"/>
    <property type="match status" value="1"/>
</dbReference>
<dbReference type="Gene3D" id="3.60.21.10">
    <property type="match status" value="1"/>
</dbReference>
<proteinExistence type="predicted"/>
<gene>
    <name evidence="2" type="primary">DCR2</name>
    <name evidence="2" type="ORF">CFO_g4852</name>
</gene>